<accession>A0A9N9EF89</accession>
<dbReference type="Gene3D" id="1.10.10.60">
    <property type="entry name" value="Homeodomain-like"/>
    <property type="match status" value="1"/>
</dbReference>
<dbReference type="InterPro" id="IPR009057">
    <property type="entry name" value="Homeodomain-like_sf"/>
</dbReference>
<dbReference type="GO" id="GO:0005634">
    <property type="term" value="C:nucleus"/>
    <property type="evidence" value="ECO:0007669"/>
    <property type="project" value="TreeGrafter"/>
</dbReference>
<dbReference type="Proteomes" id="UP000789572">
    <property type="component" value="Unassembled WGS sequence"/>
</dbReference>
<dbReference type="Pfam" id="PF04218">
    <property type="entry name" value="CENP-B_N"/>
    <property type="match status" value="1"/>
</dbReference>
<sequence length="127" mass="14398">NNPTKSYEEIGRKFGIGKSTVGDIIKEKEKWLAITESSINANKKRNRGGEWPQVEEALAIWVNLANEANQSVTGLGCNFKKRNNIKEYYKLGEAASVPINELPMFRTELRSIISQYDLEDVYNADET</sequence>
<gene>
    <name evidence="2" type="ORF">POCULU_LOCUS11155</name>
</gene>
<dbReference type="OrthoDB" id="2418834at2759"/>
<dbReference type="EMBL" id="CAJVPJ010007246">
    <property type="protein sequence ID" value="CAG8674449.1"/>
    <property type="molecule type" value="Genomic_DNA"/>
</dbReference>
<feature type="non-terminal residue" evidence="2">
    <location>
        <position position="1"/>
    </location>
</feature>
<dbReference type="PANTHER" id="PTHR19303:SF73">
    <property type="entry name" value="PROTEIN PDC2"/>
    <property type="match status" value="1"/>
</dbReference>
<dbReference type="GO" id="GO:0003677">
    <property type="term" value="F:DNA binding"/>
    <property type="evidence" value="ECO:0007669"/>
    <property type="project" value="InterPro"/>
</dbReference>
<dbReference type="InterPro" id="IPR007889">
    <property type="entry name" value="HTH_Psq"/>
</dbReference>
<keyword evidence="3" id="KW-1185">Reference proteome</keyword>
<comment type="caution">
    <text evidence="2">The sequence shown here is derived from an EMBL/GenBank/DDBJ whole genome shotgun (WGS) entry which is preliminary data.</text>
</comment>
<dbReference type="SUPFAM" id="SSF46689">
    <property type="entry name" value="Homeodomain-like"/>
    <property type="match status" value="1"/>
</dbReference>
<feature type="domain" description="HTH psq-type" evidence="1">
    <location>
        <begin position="4"/>
        <end position="33"/>
    </location>
</feature>
<dbReference type="PANTHER" id="PTHR19303">
    <property type="entry name" value="TRANSPOSON"/>
    <property type="match status" value="1"/>
</dbReference>
<protein>
    <submittedName>
        <fullName evidence="2">2080_t:CDS:1</fullName>
    </submittedName>
</protein>
<dbReference type="AlphaFoldDB" id="A0A9N9EF89"/>
<evidence type="ECO:0000259" key="1">
    <source>
        <dbReference type="Pfam" id="PF04218"/>
    </source>
</evidence>
<proteinExistence type="predicted"/>
<feature type="non-terminal residue" evidence="2">
    <location>
        <position position="127"/>
    </location>
</feature>
<organism evidence="2 3">
    <name type="scientific">Paraglomus occultum</name>
    <dbReference type="NCBI Taxonomy" id="144539"/>
    <lineage>
        <taxon>Eukaryota</taxon>
        <taxon>Fungi</taxon>
        <taxon>Fungi incertae sedis</taxon>
        <taxon>Mucoromycota</taxon>
        <taxon>Glomeromycotina</taxon>
        <taxon>Glomeromycetes</taxon>
        <taxon>Paraglomerales</taxon>
        <taxon>Paraglomeraceae</taxon>
        <taxon>Paraglomus</taxon>
    </lineage>
</organism>
<name>A0A9N9EF89_9GLOM</name>
<reference evidence="2" key="1">
    <citation type="submission" date="2021-06" db="EMBL/GenBank/DDBJ databases">
        <authorList>
            <person name="Kallberg Y."/>
            <person name="Tangrot J."/>
            <person name="Rosling A."/>
        </authorList>
    </citation>
    <scope>NUCLEOTIDE SEQUENCE</scope>
    <source>
        <strain evidence="2">IA702</strain>
    </source>
</reference>
<dbReference type="InterPro" id="IPR050863">
    <property type="entry name" value="CenT-Element_Derived"/>
</dbReference>
<evidence type="ECO:0000313" key="3">
    <source>
        <dbReference type="Proteomes" id="UP000789572"/>
    </source>
</evidence>
<evidence type="ECO:0000313" key="2">
    <source>
        <dbReference type="EMBL" id="CAG8674449.1"/>
    </source>
</evidence>